<accession>A0AAW8EMQ5</accession>
<dbReference type="RefSeq" id="WP_307595680.1">
    <property type="nucleotide sequence ID" value="NZ_JAUSRV010000011.1"/>
</dbReference>
<organism evidence="2 3">
    <name type="scientific">Variovorax paradoxus</name>
    <dbReference type="NCBI Taxonomy" id="34073"/>
    <lineage>
        <taxon>Bacteria</taxon>
        <taxon>Pseudomonadati</taxon>
        <taxon>Pseudomonadota</taxon>
        <taxon>Betaproteobacteria</taxon>
        <taxon>Burkholderiales</taxon>
        <taxon>Comamonadaceae</taxon>
        <taxon>Variovorax</taxon>
    </lineage>
</organism>
<evidence type="ECO:0000313" key="3">
    <source>
        <dbReference type="Proteomes" id="UP001224845"/>
    </source>
</evidence>
<sequence>MPRHLVRGTGRRSLGESGPGPLVGPVQSQQQQASSQGLQALAARQGRLQAE</sequence>
<feature type="compositionally biased region" description="Low complexity" evidence="1">
    <location>
        <begin position="19"/>
        <end position="51"/>
    </location>
</feature>
<feature type="compositionally biased region" description="Basic residues" evidence="1">
    <location>
        <begin position="1"/>
        <end position="10"/>
    </location>
</feature>
<proteinExistence type="predicted"/>
<feature type="region of interest" description="Disordered" evidence="1">
    <location>
        <begin position="1"/>
        <end position="51"/>
    </location>
</feature>
<name>A0AAW8EMQ5_VARPD</name>
<comment type="caution">
    <text evidence="2">The sequence shown here is derived from an EMBL/GenBank/DDBJ whole genome shotgun (WGS) entry which is preliminary data.</text>
</comment>
<protein>
    <submittedName>
        <fullName evidence="2">Uncharacterized protein</fullName>
    </submittedName>
</protein>
<dbReference type="Proteomes" id="UP001224845">
    <property type="component" value="Unassembled WGS sequence"/>
</dbReference>
<dbReference type="AlphaFoldDB" id="A0AAW8EMQ5"/>
<evidence type="ECO:0000313" key="2">
    <source>
        <dbReference type="EMBL" id="MDP9973252.1"/>
    </source>
</evidence>
<gene>
    <name evidence="2" type="ORF">J2W39_004499</name>
</gene>
<evidence type="ECO:0000256" key="1">
    <source>
        <dbReference type="SAM" id="MobiDB-lite"/>
    </source>
</evidence>
<dbReference type="EMBL" id="JAUSRV010000011">
    <property type="protein sequence ID" value="MDP9973252.1"/>
    <property type="molecule type" value="Genomic_DNA"/>
</dbReference>
<reference evidence="2" key="1">
    <citation type="submission" date="2023-07" db="EMBL/GenBank/DDBJ databases">
        <title>Sorghum-associated microbial communities from plants grown in Nebraska, USA.</title>
        <authorList>
            <person name="Schachtman D."/>
        </authorList>
    </citation>
    <scope>NUCLEOTIDE SEQUENCE</scope>
    <source>
        <strain evidence="2">DS3315</strain>
    </source>
</reference>